<dbReference type="InterPro" id="IPR052041">
    <property type="entry name" value="Nucleic_acid_metab_PIN/TRAM"/>
</dbReference>
<dbReference type="Pfam" id="PF01850">
    <property type="entry name" value="PIN"/>
    <property type="match status" value="1"/>
</dbReference>
<keyword evidence="6" id="KW-1133">Transmembrane helix</keyword>
<dbReference type="InterPro" id="IPR029060">
    <property type="entry name" value="PIN-like_dom_sf"/>
</dbReference>
<comment type="cofactor">
    <cofactor evidence="1">
        <name>Mg(2+)</name>
        <dbReference type="ChEBI" id="CHEBI:18420"/>
    </cofactor>
</comment>
<comment type="caution">
    <text evidence="8">The sequence shown here is derived from an EMBL/GenBank/DDBJ whole genome shotgun (WGS) entry which is preliminary data.</text>
</comment>
<reference evidence="8" key="1">
    <citation type="submission" date="2021-01" db="EMBL/GenBank/DDBJ databases">
        <title>Genomic Encyclopedia of Type Strains, Phase IV (KMG-IV): sequencing the most valuable type-strain genomes for metagenomic binning, comparative biology and taxonomic classification.</title>
        <authorList>
            <person name="Goeker M."/>
        </authorList>
    </citation>
    <scope>NUCLEOTIDE SEQUENCE</scope>
    <source>
        <strain evidence="8">DSM 23230</strain>
    </source>
</reference>
<dbReference type="EMBL" id="JAFBDQ010000018">
    <property type="protein sequence ID" value="MBM7557860.1"/>
    <property type="molecule type" value="Genomic_DNA"/>
</dbReference>
<sequence>MNKVRRLLGILIGGFLGQVFVNLLGLAEEISLEFNKLITNNTIYAIIVGAVIGFLVVPWIIIKIFNMINQFRTDLEEIPGQDILFGIMGLVIGLLLGVLVSVSFSIASIPRFGAALQILVNLVLGYLGWTLGLNKREEFLKGINCFNNKNNKDDENNNQNNEGQVVENNTENGDELRATYKILDTSAIIDGRVADICKTSFIEGVLVIPEFVLEELQHIADSSNILKRNRGRRGLDILNKIQNEIDIPVLISSKDYDDIKEVDRKLVKLAQELNGQVVTNDYNLNKVSELQGVSVLNINELANAVKPVVLPGEEMDVKIIKDGEEPGQGVGYLNDGTMIVVDDGKDHIGEELEVLVTSVLQTSAGRMIFAKPKYKAQKALS</sequence>
<feature type="compositionally biased region" description="Low complexity" evidence="5">
    <location>
        <begin position="157"/>
        <end position="170"/>
    </location>
</feature>
<organism evidence="8 9">
    <name type="scientific">Halanaerobacter jeridensis</name>
    <dbReference type="NCBI Taxonomy" id="706427"/>
    <lineage>
        <taxon>Bacteria</taxon>
        <taxon>Bacillati</taxon>
        <taxon>Bacillota</taxon>
        <taxon>Clostridia</taxon>
        <taxon>Halanaerobiales</taxon>
        <taxon>Halobacteroidaceae</taxon>
        <taxon>Halanaerobacter</taxon>
    </lineage>
</organism>
<dbReference type="RefSeq" id="WP_204702702.1">
    <property type="nucleotide sequence ID" value="NZ_JAFBDQ010000018.1"/>
</dbReference>
<evidence type="ECO:0000313" key="8">
    <source>
        <dbReference type="EMBL" id="MBM7557860.1"/>
    </source>
</evidence>
<proteinExistence type="predicted"/>
<evidence type="ECO:0000256" key="4">
    <source>
        <dbReference type="ARBA" id="ARBA00022842"/>
    </source>
</evidence>
<dbReference type="GO" id="GO:0004518">
    <property type="term" value="F:nuclease activity"/>
    <property type="evidence" value="ECO:0007669"/>
    <property type="project" value="UniProtKB-KW"/>
</dbReference>
<dbReference type="SUPFAM" id="SSF88723">
    <property type="entry name" value="PIN domain-like"/>
    <property type="match status" value="1"/>
</dbReference>
<dbReference type="InterPro" id="IPR002716">
    <property type="entry name" value="PIN_dom"/>
</dbReference>
<keyword evidence="4" id="KW-0460">Magnesium</keyword>
<feature type="transmembrane region" description="Helical" evidence="6">
    <location>
        <begin position="83"/>
        <end position="106"/>
    </location>
</feature>
<dbReference type="PANTHER" id="PTHR11603:SF147">
    <property type="entry name" value="MEMBRANE PROTEIN"/>
    <property type="match status" value="1"/>
</dbReference>
<protein>
    <submittedName>
        <fullName evidence="8">Uncharacterized protein YacL</fullName>
    </submittedName>
</protein>
<evidence type="ECO:0000313" key="9">
    <source>
        <dbReference type="Proteomes" id="UP000774000"/>
    </source>
</evidence>
<feature type="region of interest" description="Disordered" evidence="5">
    <location>
        <begin position="150"/>
        <end position="170"/>
    </location>
</feature>
<feature type="transmembrane region" description="Helical" evidence="6">
    <location>
        <begin position="43"/>
        <end position="62"/>
    </location>
</feature>
<evidence type="ECO:0000256" key="5">
    <source>
        <dbReference type="SAM" id="MobiDB-lite"/>
    </source>
</evidence>
<keyword evidence="3" id="KW-0378">Hydrolase</keyword>
<gene>
    <name evidence="8" type="ORF">JOC47_002726</name>
</gene>
<dbReference type="Gene3D" id="3.40.50.1010">
    <property type="entry name" value="5'-nuclease"/>
    <property type="match status" value="1"/>
</dbReference>
<dbReference type="GO" id="GO:0016787">
    <property type="term" value="F:hydrolase activity"/>
    <property type="evidence" value="ECO:0007669"/>
    <property type="project" value="UniProtKB-KW"/>
</dbReference>
<evidence type="ECO:0000256" key="1">
    <source>
        <dbReference type="ARBA" id="ARBA00001946"/>
    </source>
</evidence>
<name>A0A938XUP7_9FIRM</name>
<feature type="transmembrane region" description="Helical" evidence="6">
    <location>
        <begin position="112"/>
        <end position="131"/>
    </location>
</feature>
<dbReference type="Pfam" id="PF01938">
    <property type="entry name" value="TRAM"/>
    <property type="match status" value="1"/>
</dbReference>
<evidence type="ECO:0000256" key="3">
    <source>
        <dbReference type="ARBA" id="ARBA00022801"/>
    </source>
</evidence>
<dbReference type="CDD" id="cd09877">
    <property type="entry name" value="PIN_YacL-like"/>
    <property type="match status" value="1"/>
</dbReference>
<evidence type="ECO:0000256" key="2">
    <source>
        <dbReference type="ARBA" id="ARBA00022722"/>
    </source>
</evidence>
<keyword evidence="2" id="KW-0540">Nuclease</keyword>
<dbReference type="PANTHER" id="PTHR11603">
    <property type="entry name" value="AAA FAMILY ATPASE"/>
    <property type="match status" value="1"/>
</dbReference>
<dbReference type="SMART" id="SM00670">
    <property type="entry name" value="PINc"/>
    <property type="match status" value="1"/>
</dbReference>
<keyword evidence="6" id="KW-0812">Transmembrane</keyword>
<accession>A0A938XUP7</accession>
<keyword evidence="9" id="KW-1185">Reference proteome</keyword>
<evidence type="ECO:0000256" key="6">
    <source>
        <dbReference type="SAM" id="Phobius"/>
    </source>
</evidence>
<dbReference type="InterPro" id="IPR002792">
    <property type="entry name" value="TRAM_dom"/>
</dbReference>
<dbReference type="PROSITE" id="PS50926">
    <property type="entry name" value="TRAM"/>
    <property type="match status" value="1"/>
</dbReference>
<evidence type="ECO:0000259" key="7">
    <source>
        <dbReference type="PROSITE" id="PS50926"/>
    </source>
</evidence>
<keyword evidence="6" id="KW-0472">Membrane</keyword>
<dbReference type="AlphaFoldDB" id="A0A938XUP7"/>
<dbReference type="Proteomes" id="UP000774000">
    <property type="component" value="Unassembled WGS sequence"/>
</dbReference>
<feature type="domain" description="TRAM" evidence="7">
    <location>
        <begin position="308"/>
        <end position="369"/>
    </location>
</feature>